<feature type="transmembrane region" description="Helical" evidence="5">
    <location>
        <begin position="31"/>
        <end position="51"/>
    </location>
</feature>
<dbReference type="InterPro" id="IPR006514">
    <property type="entry name" value="IRX15/GXM/AGM"/>
</dbReference>
<dbReference type="GO" id="GO:0000139">
    <property type="term" value="C:Golgi membrane"/>
    <property type="evidence" value="ECO:0007669"/>
    <property type="project" value="UniProtKB-SubCell"/>
</dbReference>
<keyword evidence="4 5" id="KW-0472">Membrane</keyword>
<reference evidence="6" key="1">
    <citation type="submission" date="2024-03" db="EMBL/GenBank/DDBJ databases">
        <title>WGS assembly of Saponaria officinalis var. Norfolk2.</title>
        <authorList>
            <person name="Jenkins J."/>
            <person name="Shu S."/>
            <person name="Grimwood J."/>
            <person name="Barry K."/>
            <person name="Goodstein D."/>
            <person name="Schmutz J."/>
            <person name="Leebens-Mack J."/>
            <person name="Osbourn A."/>
        </authorList>
    </citation>
    <scope>NUCLEOTIDE SEQUENCE [LARGE SCALE GENOMIC DNA]</scope>
    <source>
        <strain evidence="6">JIC</strain>
    </source>
</reference>
<evidence type="ECO:0000313" key="7">
    <source>
        <dbReference type="Proteomes" id="UP001443914"/>
    </source>
</evidence>
<organism evidence="6 7">
    <name type="scientific">Saponaria officinalis</name>
    <name type="common">Common soapwort</name>
    <name type="synonym">Lychnis saponaria</name>
    <dbReference type="NCBI Taxonomy" id="3572"/>
    <lineage>
        <taxon>Eukaryota</taxon>
        <taxon>Viridiplantae</taxon>
        <taxon>Streptophyta</taxon>
        <taxon>Embryophyta</taxon>
        <taxon>Tracheophyta</taxon>
        <taxon>Spermatophyta</taxon>
        <taxon>Magnoliopsida</taxon>
        <taxon>eudicotyledons</taxon>
        <taxon>Gunneridae</taxon>
        <taxon>Pentapetalae</taxon>
        <taxon>Caryophyllales</taxon>
        <taxon>Caryophyllaceae</taxon>
        <taxon>Caryophylleae</taxon>
        <taxon>Saponaria</taxon>
    </lineage>
</organism>
<proteinExistence type="predicted"/>
<dbReference type="Proteomes" id="UP001443914">
    <property type="component" value="Unassembled WGS sequence"/>
</dbReference>
<evidence type="ECO:0000256" key="1">
    <source>
        <dbReference type="ARBA" id="ARBA00004194"/>
    </source>
</evidence>
<name>A0AAW1H6D9_SAPOF</name>
<comment type="subcellular location">
    <subcellularLocation>
        <location evidence="1">Golgi apparatus membrane</location>
        <topology evidence="1">Single-pass membrane protein</topology>
    </subcellularLocation>
</comment>
<keyword evidence="2 5" id="KW-0812">Transmembrane</keyword>
<evidence type="ECO:0000256" key="2">
    <source>
        <dbReference type="ARBA" id="ARBA00022692"/>
    </source>
</evidence>
<evidence type="ECO:0000256" key="5">
    <source>
        <dbReference type="SAM" id="Phobius"/>
    </source>
</evidence>
<keyword evidence="3 5" id="KW-1133">Transmembrane helix</keyword>
<evidence type="ECO:0000256" key="3">
    <source>
        <dbReference type="ARBA" id="ARBA00022989"/>
    </source>
</evidence>
<dbReference type="AlphaFoldDB" id="A0AAW1H6D9"/>
<evidence type="ECO:0000313" key="6">
    <source>
        <dbReference type="EMBL" id="KAK9669785.1"/>
    </source>
</evidence>
<dbReference type="PANTHER" id="PTHR31444">
    <property type="entry name" value="OS11G0490100 PROTEIN"/>
    <property type="match status" value="1"/>
</dbReference>
<evidence type="ECO:0008006" key="8">
    <source>
        <dbReference type="Google" id="ProtNLM"/>
    </source>
</evidence>
<accession>A0AAW1H6D9</accession>
<sequence length="289" mass="32745">MQKLEHQNKMRSQNRYNKIVSQIKPNSNKSILIVVTLLSFIAGALLSLVAISKITRQLPIISFSATSETSIQQEAILHYATSKIVPQQSLQEIMQSFNVLRTRAPCNFLIFGLGYDSLMWAALNPGGTTLFLEESEEWVKLVLKDAPFLQAKTVTYRTQLQEADSLLESYKDNPKCDPRTAFLKGNEECPLALESLPNEVYETEWDVIMIDAPRGWEREHPGRMAAIYSMAVMARARKGAGNTHVYVHDVNRVVEKKFAKEFLCDKYKVGGVGRLWHFEIPPSRSATFC</sequence>
<dbReference type="NCBIfam" id="TIGR01627">
    <property type="entry name" value="A_thal_3515"/>
    <property type="match status" value="1"/>
</dbReference>
<gene>
    <name evidence="6" type="ORF">RND81_13G154300</name>
</gene>
<comment type="caution">
    <text evidence="6">The sequence shown here is derived from an EMBL/GenBank/DDBJ whole genome shotgun (WGS) entry which is preliminary data.</text>
</comment>
<evidence type="ECO:0000256" key="4">
    <source>
        <dbReference type="ARBA" id="ARBA00023136"/>
    </source>
</evidence>
<dbReference type="GO" id="GO:0045492">
    <property type="term" value="P:xylan biosynthetic process"/>
    <property type="evidence" value="ECO:0007669"/>
    <property type="project" value="InterPro"/>
</dbReference>
<protein>
    <recommendedName>
        <fullName evidence="8">Polysaccharide biosynthesis domain-containing protein</fullName>
    </recommendedName>
</protein>
<dbReference type="Pfam" id="PF21729">
    <property type="entry name" value="IRX15_IRX15L_GXM"/>
    <property type="match status" value="1"/>
</dbReference>
<keyword evidence="7" id="KW-1185">Reference proteome</keyword>
<dbReference type="EMBL" id="JBDFQZ010000013">
    <property type="protein sequence ID" value="KAK9669785.1"/>
    <property type="molecule type" value="Genomic_DNA"/>
</dbReference>